<dbReference type="Proteomes" id="UP001216150">
    <property type="component" value="Unassembled WGS sequence"/>
</dbReference>
<gene>
    <name evidence="1" type="ORF">N7450_011415</name>
</gene>
<comment type="caution">
    <text evidence="1">The sequence shown here is derived from an EMBL/GenBank/DDBJ whole genome shotgun (WGS) entry which is preliminary data.</text>
</comment>
<sequence length="124" mass="13831">MPDGEQYYSNELDQLLEVMRTRLSIPGVQDTDEGWFIHLALGCVENYWMRPDGTNEGGGLVNPCMIMVHVEKIQPVEPGMWEVTVRLVFSPDTVVTKQGSLAELARMFQASKPIVSPPVTLAPE</sequence>
<evidence type="ECO:0000313" key="1">
    <source>
        <dbReference type="EMBL" id="KAJ5568929.1"/>
    </source>
</evidence>
<protein>
    <submittedName>
        <fullName evidence="1">Uncharacterized protein</fullName>
    </submittedName>
</protein>
<evidence type="ECO:0000313" key="2">
    <source>
        <dbReference type="Proteomes" id="UP001216150"/>
    </source>
</evidence>
<keyword evidence="2" id="KW-1185">Reference proteome</keyword>
<name>A0AAD6D9W4_9EURO</name>
<organism evidence="1 2">
    <name type="scientific">Penicillium hetheringtonii</name>
    <dbReference type="NCBI Taxonomy" id="911720"/>
    <lineage>
        <taxon>Eukaryota</taxon>
        <taxon>Fungi</taxon>
        <taxon>Dikarya</taxon>
        <taxon>Ascomycota</taxon>
        <taxon>Pezizomycotina</taxon>
        <taxon>Eurotiomycetes</taxon>
        <taxon>Eurotiomycetidae</taxon>
        <taxon>Eurotiales</taxon>
        <taxon>Aspergillaceae</taxon>
        <taxon>Penicillium</taxon>
    </lineage>
</organism>
<proteinExistence type="predicted"/>
<dbReference type="EMBL" id="JAQJAC010000010">
    <property type="protein sequence ID" value="KAJ5568929.1"/>
    <property type="molecule type" value="Genomic_DNA"/>
</dbReference>
<dbReference type="AlphaFoldDB" id="A0AAD6D9W4"/>
<accession>A0AAD6D9W4</accession>
<reference evidence="1 2" key="1">
    <citation type="journal article" date="2023" name="IMA Fungus">
        <title>Comparative genomic study of the Penicillium genus elucidates a diverse pangenome and 15 lateral gene transfer events.</title>
        <authorList>
            <person name="Petersen C."/>
            <person name="Sorensen T."/>
            <person name="Nielsen M.R."/>
            <person name="Sondergaard T.E."/>
            <person name="Sorensen J.L."/>
            <person name="Fitzpatrick D.A."/>
            <person name="Frisvad J.C."/>
            <person name="Nielsen K.L."/>
        </authorList>
    </citation>
    <scope>NUCLEOTIDE SEQUENCE [LARGE SCALE GENOMIC DNA]</scope>
    <source>
        <strain evidence="1 2">IBT 29057</strain>
    </source>
</reference>